<dbReference type="EMBL" id="AP027729">
    <property type="protein sequence ID" value="BDZ41411.1"/>
    <property type="molecule type" value="Genomic_DNA"/>
</dbReference>
<evidence type="ECO:0000256" key="1">
    <source>
        <dbReference type="SAM" id="MobiDB-lite"/>
    </source>
</evidence>
<organism evidence="2 3">
    <name type="scientific">Paraoerskovia sediminicola</name>
    <dbReference type="NCBI Taxonomy" id="1138587"/>
    <lineage>
        <taxon>Bacteria</taxon>
        <taxon>Bacillati</taxon>
        <taxon>Actinomycetota</taxon>
        <taxon>Actinomycetes</taxon>
        <taxon>Micrococcales</taxon>
        <taxon>Cellulomonadaceae</taxon>
        <taxon>Paraoerskovia</taxon>
    </lineage>
</organism>
<keyword evidence="3" id="KW-1185">Reference proteome</keyword>
<evidence type="ECO:0000313" key="2">
    <source>
        <dbReference type="EMBL" id="BDZ41411.1"/>
    </source>
</evidence>
<accession>A0ABN6X9C9</accession>
<protein>
    <recommendedName>
        <fullName evidence="4">Acetyl xylan esterase domain-containing protein</fullName>
    </recommendedName>
</protein>
<feature type="region of interest" description="Disordered" evidence="1">
    <location>
        <begin position="256"/>
        <end position="281"/>
    </location>
</feature>
<dbReference type="SUPFAM" id="SSF53474">
    <property type="entry name" value="alpha/beta-Hydrolases"/>
    <property type="match status" value="1"/>
</dbReference>
<evidence type="ECO:0008006" key="4">
    <source>
        <dbReference type="Google" id="ProtNLM"/>
    </source>
</evidence>
<name>A0ABN6X9C9_9CELL</name>
<gene>
    <name evidence="2" type="ORF">GCM10025865_07100</name>
</gene>
<dbReference type="InterPro" id="IPR029058">
    <property type="entry name" value="AB_hydrolase_fold"/>
</dbReference>
<proteinExistence type="predicted"/>
<sequence>MSGMTPAAPDSFAPYGADAVAALRALPPLSPPGERAAAVADALGVRDLAPATTVRESAPVRQGRVDVVRLSWETGFGPTTQAWLATPAGARAADLPGVLAFHAHGGVRTVGARVLVDDGEAAESRLAEVRDAHYAGRTPVNDLAARGFAVLVHDAFSWGSRRLDHADVAPADYDRVSNRRERDLVIWASLLGTSLAGLVAQDDLVALDVLAARTAGPLGAFGLSGGGARVVHLVALDAPLDAAVASCAVAPWSSMAPTTPRATRASTCPRASPASPTSPTCCAQPGVGRRCSPSSRRTTSFSRTRACARRTRGWRRTAPATAVAGTWDAATTRGTS</sequence>
<dbReference type="Proteomes" id="UP001321475">
    <property type="component" value="Chromosome"/>
</dbReference>
<evidence type="ECO:0000313" key="3">
    <source>
        <dbReference type="Proteomes" id="UP001321475"/>
    </source>
</evidence>
<reference evidence="3" key="1">
    <citation type="journal article" date="2019" name="Int. J. Syst. Evol. Microbiol.">
        <title>The Global Catalogue of Microorganisms (GCM) 10K type strain sequencing project: providing services to taxonomists for standard genome sequencing and annotation.</title>
        <authorList>
            <consortium name="The Broad Institute Genomics Platform"/>
            <consortium name="The Broad Institute Genome Sequencing Center for Infectious Disease"/>
            <person name="Wu L."/>
            <person name="Ma J."/>
        </authorList>
    </citation>
    <scope>NUCLEOTIDE SEQUENCE [LARGE SCALE GENOMIC DNA]</scope>
    <source>
        <strain evidence="3">NBRC 108565</strain>
    </source>
</reference>
<dbReference type="Gene3D" id="3.40.50.1820">
    <property type="entry name" value="alpha/beta hydrolase"/>
    <property type="match status" value="1"/>
</dbReference>